<evidence type="ECO:0000259" key="2">
    <source>
        <dbReference type="Pfam" id="PF02517"/>
    </source>
</evidence>
<feature type="transmembrane region" description="Helical" evidence="1">
    <location>
        <begin position="193"/>
        <end position="212"/>
    </location>
</feature>
<sequence>MESMNENINIAPQESKLVIYLVVAAKVIVYMLLMLGFAGVLGAVCIKAVSFFKIDGILKEVVMQSSFLAGTFLAAWVLLKNWDHLPITDLGLSLKGRAKDIFWGTFVALAIYTVGFGILYGLGEVEITAVHFSAYDFLLSWVLMLLVALAEEIAFRGFVLGHLLTAGVNRFVALFLSSALFSLMHIFNPNFSLIAFLNILLAGILIGSTYIYTRNLWFPIALHLFWNWLQGPILGFEVSGGRLGGTLLSLELPEENIINGGAFGFEGSVLCTALMIIAIAIILKSASKQSACGPYPHSAP</sequence>
<feature type="transmembrane region" description="Helical" evidence="1">
    <location>
        <begin position="134"/>
        <end position="155"/>
    </location>
</feature>
<comment type="caution">
    <text evidence="3">The sequence shown here is derived from an EMBL/GenBank/DDBJ whole genome shotgun (WGS) entry which is preliminary data.</text>
</comment>
<reference evidence="3" key="1">
    <citation type="submission" date="2023-03" db="EMBL/GenBank/DDBJ databases">
        <title>DFI Biobank Strains.</title>
        <authorList>
            <person name="Mostad J."/>
            <person name="Paddock L."/>
            <person name="Medina S."/>
            <person name="Waligurski E."/>
            <person name="Barat B."/>
            <person name="Smith R."/>
            <person name="Burgo V."/>
            <person name="Metcalfe C."/>
            <person name="Woodson C."/>
            <person name="Sundararajan A."/>
            <person name="Ramaswamy R."/>
            <person name="Lin H."/>
            <person name="Pamer E.G."/>
        </authorList>
    </citation>
    <scope>NUCLEOTIDE SEQUENCE</scope>
    <source>
        <strain evidence="3">DFI.9.5</strain>
    </source>
</reference>
<feature type="transmembrane region" description="Helical" evidence="1">
    <location>
        <begin position="263"/>
        <end position="283"/>
    </location>
</feature>
<evidence type="ECO:0000313" key="3">
    <source>
        <dbReference type="EMBL" id="MDE8696973.1"/>
    </source>
</evidence>
<feature type="transmembrane region" description="Helical" evidence="1">
    <location>
        <begin position="100"/>
        <end position="122"/>
    </location>
</feature>
<dbReference type="GO" id="GO:0080120">
    <property type="term" value="P:CAAX-box protein maturation"/>
    <property type="evidence" value="ECO:0007669"/>
    <property type="project" value="UniProtKB-ARBA"/>
</dbReference>
<name>A0AAW6MA44_9BACE</name>
<organism evidence="3 4">
    <name type="scientific">Bacteroides cellulosilyticus</name>
    <dbReference type="NCBI Taxonomy" id="246787"/>
    <lineage>
        <taxon>Bacteria</taxon>
        <taxon>Pseudomonadati</taxon>
        <taxon>Bacteroidota</taxon>
        <taxon>Bacteroidia</taxon>
        <taxon>Bacteroidales</taxon>
        <taxon>Bacteroidaceae</taxon>
        <taxon>Bacteroides</taxon>
    </lineage>
</organism>
<feature type="transmembrane region" description="Helical" evidence="1">
    <location>
        <begin position="224"/>
        <end position="243"/>
    </location>
</feature>
<gene>
    <name evidence="3" type="ORF">PZH42_22980</name>
</gene>
<dbReference type="GO" id="GO:0004175">
    <property type="term" value="F:endopeptidase activity"/>
    <property type="evidence" value="ECO:0007669"/>
    <property type="project" value="UniProtKB-ARBA"/>
</dbReference>
<keyword evidence="1" id="KW-1133">Transmembrane helix</keyword>
<dbReference type="RefSeq" id="WP_256140853.1">
    <property type="nucleotide sequence ID" value="NZ_JANFZY010000002.1"/>
</dbReference>
<feature type="transmembrane region" description="Helical" evidence="1">
    <location>
        <begin position="61"/>
        <end position="79"/>
    </location>
</feature>
<dbReference type="AlphaFoldDB" id="A0AAW6MA44"/>
<evidence type="ECO:0000256" key="1">
    <source>
        <dbReference type="SAM" id="Phobius"/>
    </source>
</evidence>
<feature type="domain" description="CAAX prenyl protease 2/Lysostaphin resistance protein A-like" evidence="2">
    <location>
        <begin position="137"/>
        <end position="229"/>
    </location>
</feature>
<feature type="transmembrane region" description="Helical" evidence="1">
    <location>
        <begin position="20"/>
        <end position="49"/>
    </location>
</feature>
<dbReference type="InterPro" id="IPR003675">
    <property type="entry name" value="Rce1/LyrA-like_dom"/>
</dbReference>
<keyword evidence="1" id="KW-0812">Transmembrane</keyword>
<proteinExistence type="predicted"/>
<dbReference type="Pfam" id="PF02517">
    <property type="entry name" value="Rce1-like"/>
    <property type="match status" value="1"/>
</dbReference>
<evidence type="ECO:0000313" key="4">
    <source>
        <dbReference type="Proteomes" id="UP001221924"/>
    </source>
</evidence>
<protein>
    <submittedName>
        <fullName evidence="3">Type II CAAX endopeptidase family protein</fullName>
    </submittedName>
</protein>
<feature type="transmembrane region" description="Helical" evidence="1">
    <location>
        <begin position="167"/>
        <end position="187"/>
    </location>
</feature>
<dbReference type="PANTHER" id="PTHR39430:SF1">
    <property type="entry name" value="PROTEASE"/>
    <property type="match status" value="1"/>
</dbReference>
<dbReference type="PANTHER" id="PTHR39430">
    <property type="entry name" value="MEMBRANE-ASSOCIATED PROTEASE-RELATED"/>
    <property type="match status" value="1"/>
</dbReference>
<dbReference type="EMBL" id="JARFID010000034">
    <property type="protein sequence ID" value="MDE8696973.1"/>
    <property type="molecule type" value="Genomic_DNA"/>
</dbReference>
<accession>A0AAW6MA44</accession>
<dbReference type="Proteomes" id="UP001221924">
    <property type="component" value="Unassembled WGS sequence"/>
</dbReference>
<keyword evidence="1" id="KW-0472">Membrane</keyword>